<dbReference type="InterPro" id="IPR030678">
    <property type="entry name" value="Peptide/Ni-bd"/>
</dbReference>
<evidence type="ECO:0000256" key="2">
    <source>
        <dbReference type="ARBA" id="ARBA00022448"/>
    </source>
</evidence>
<feature type="chain" id="PRO_5038893878" evidence="4">
    <location>
        <begin position="22"/>
        <end position="526"/>
    </location>
</feature>
<dbReference type="Proteomes" id="UP000198915">
    <property type="component" value="Unassembled WGS sequence"/>
</dbReference>
<dbReference type="AlphaFoldDB" id="A0A1I4DR08"/>
<sequence>MKNQMSRFLLASTFAFTLVMTGCGSQTSTPAPGQNAAPAAATTNNATAEKVLTIANGSDMLSFDIHDHSSASTEAIHVNIFNYLLKHDAEGKFVPDLAESWENVNPTTWRFKLRQGVKFQNGDPFTAADVKFTLERVAKDEKLSEHSNYDEIQEVKVVDDHTVDVITKNADPILLNRLSRSGSSMLPSKYIAEKGWEEFLKNPVGTGPYKFQEWKRDDRLVLVKNDAYFGDKPKWDKVIFRVIQEDSTRVAELMTGGIDVALNIPPSDEERIESNEGTSVITGPSQRVMTMEVRVTPGRVTADPRVREAIDLAIDEKAIIDNLYAGKGTPTQTRVTPGNFGAHIGLYNKYNYDPERAKQLLAEAGYANGVDVTFTAPSGRYLKDKETAELVTAMLTEVGFRVNLELMEWSAFNERLSARKMDELFMVAYGNSMFDAALALDRVTIARTKDRTDYTNPEVEALYKAASQNMNPTERLKQFEKIQEIVAKELPQIYLLQMDSTYGVNDRIAYKPRVDEMLYVDEITLK</sequence>
<dbReference type="GO" id="GO:0043190">
    <property type="term" value="C:ATP-binding cassette (ABC) transporter complex"/>
    <property type="evidence" value="ECO:0007669"/>
    <property type="project" value="InterPro"/>
</dbReference>
<name>A0A1I4DR08_9BACL</name>
<dbReference type="GO" id="GO:0015833">
    <property type="term" value="P:peptide transport"/>
    <property type="evidence" value="ECO:0007669"/>
    <property type="project" value="TreeGrafter"/>
</dbReference>
<protein>
    <submittedName>
        <fullName evidence="6">Peptide/nickel transport system substrate-binding protein</fullName>
    </submittedName>
</protein>
<keyword evidence="7" id="KW-1185">Reference proteome</keyword>
<dbReference type="RefSeq" id="WP_092276742.1">
    <property type="nucleotide sequence ID" value="NZ_FORT01000025.1"/>
</dbReference>
<comment type="similarity">
    <text evidence="1">Belongs to the bacterial solute-binding protein 5 family.</text>
</comment>
<feature type="signal peptide" evidence="4">
    <location>
        <begin position="1"/>
        <end position="21"/>
    </location>
</feature>
<evidence type="ECO:0000256" key="4">
    <source>
        <dbReference type="SAM" id="SignalP"/>
    </source>
</evidence>
<accession>A0A1I4DR08</accession>
<evidence type="ECO:0000256" key="3">
    <source>
        <dbReference type="ARBA" id="ARBA00022729"/>
    </source>
</evidence>
<evidence type="ECO:0000313" key="7">
    <source>
        <dbReference type="Proteomes" id="UP000198915"/>
    </source>
</evidence>
<dbReference type="PANTHER" id="PTHR30290">
    <property type="entry name" value="PERIPLASMIC BINDING COMPONENT OF ABC TRANSPORTER"/>
    <property type="match status" value="1"/>
</dbReference>
<dbReference type="STRING" id="1884381.SAMN05518846_12516"/>
<keyword evidence="3 4" id="KW-0732">Signal</keyword>
<dbReference type="PIRSF" id="PIRSF002741">
    <property type="entry name" value="MppA"/>
    <property type="match status" value="1"/>
</dbReference>
<dbReference type="CDD" id="cd08498">
    <property type="entry name" value="PBP2_NikA_DppA_OppA_like_2"/>
    <property type="match status" value="1"/>
</dbReference>
<dbReference type="Gene3D" id="3.90.76.10">
    <property type="entry name" value="Dipeptide-binding Protein, Domain 1"/>
    <property type="match status" value="1"/>
</dbReference>
<evidence type="ECO:0000313" key="6">
    <source>
        <dbReference type="EMBL" id="SFK94476.1"/>
    </source>
</evidence>
<reference evidence="7" key="1">
    <citation type="submission" date="2016-10" db="EMBL/GenBank/DDBJ databases">
        <authorList>
            <person name="Varghese N."/>
            <person name="Submissions S."/>
        </authorList>
    </citation>
    <scope>NUCLEOTIDE SEQUENCE [LARGE SCALE GENOMIC DNA]</scope>
    <source>
        <strain evidence="7">OK042</strain>
    </source>
</reference>
<dbReference type="GO" id="GO:1904680">
    <property type="term" value="F:peptide transmembrane transporter activity"/>
    <property type="evidence" value="ECO:0007669"/>
    <property type="project" value="TreeGrafter"/>
</dbReference>
<evidence type="ECO:0000256" key="1">
    <source>
        <dbReference type="ARBA" id="ARBA00005695"/>
    </source>
</evidence>
<dbReference type="Pfam" id="PF00496">
    <property type="entry name" value="SBP_bac_5"/>
    <property type="match status" value="1"/>
</dbReference>
<organism evidence="6 7">
    <name type="scientific">Brevibacillus centrosporus</name>
    <dbReference type="NCBI Taxonomy" id="54910"/>
    <lineage>
        <taxon>Bacteria</taxon>
        <taxon>Bacillati</taxon>
        <taxon>Bacillota</taxon>
        <taxon>Bacilli</taxon>
        <taxon>Bacillales</taxon>
        <taxon>Paenibacillaceae</taxon>
        <taxon>Brevibacillus</taxon>
    </lineage>
</organism>
<dbReference type="Gene3D" id="3.10.105.10">
    <property type="entry name" value="Dipeptide-binding Protein, Domain 3"/>
    <property type="match status" value="1"/>
</dbReference>
<dbReference type="EMBL" id="FORT01000025">
    <property type="protein sequence ID" value="SFK94476.1"/>
    <property type="molecule type" value="Genomic_DNA"/>
</dbReference>
<dbReference type="SUPFAM" id="SSF53850">
    <property type="entry name" value="Periplasmic binding protein-like II"/>
    <property type="match status" value="1"/>
</dbReference>
<keyword evidence="2" id="KW-0813">Transport</keyword>
<dbReference type="InterPro" id="IPR000914">
    <property type="entry name" value="SBP_5_dom"/>
</dbReference>
<dbReference type="InterPro" id="IPR039424">
    <property type="entry name" value="SBP_5"/>
</dbReference>
<dbReference type="Gene3D" id="3.40.190.10">
    <property type="entry name" value="Periplasmic binding protein-like II"/>
    <property type="match status" value="1"/>
</dbReference>
<gene>
    <name evidence="6" type="ORF">SAMN05518846_12516</name>
</gene>
<feature type="domain" description="Solute-binding protein family 5" evidence="5">
    <location>
        <begin position="92"/>
        <end position="437"/>
    </location>
</feature>
<dbReference type="GO" id="GO:0042597">
    <property type="term" value="C:periplasmic space"/>
    <property type="evidence" value="ECO:0007669"/>
    <property type="project" value="UniProtKB-ARBA"/>
</dbReference>
<dbReference type="PROSITE" id="PS51257">
    <property type="entry name" value="PROKAR_LIPOPROTEIN"/>
    <property type="match status" value="1"/>
</dbReference>
<proteinExistence type="inferred from homology"/>
<dbReference type="PANTHER" id="PTHR30290:SF9">
    <property type="entry name" value="OLIGOPEPTIDE-BINDING PROTEIN APPA"/>
    <property type="match status" value="1"/>
</dbReference>
<evidence type="ECO:0000259" key="5">
    <source>
        <dbReference type="Pfam" id="PF00496"/>
    </source>
</evidence>